<name>A0A0H3DCZ5_AMYMU</name>
<evidence type="ECO:0000313" key="1">
    <source>
        <dbReference type="EMBL" id="ADJ47923.1"/>
    </source>
</evidence>
<dbReference type="AlphaFoldDB" id="A0A0H3DCZ5"/>
<dbReference type="KEGG" id="amd:AMED_6188"/>
<dbReference type="GeneID" id="92873849"/>
<dbReference type="RefSeq" id="WP_013227974.1">
    <property type="nucleotide sequence ID" value="NC_014318.1"/>
</dbReference>
<reference evidence="1 2" key="1">
    <citation type="journal article" date="2010" name="Cell Res.">
        <title>Complete genome sequence of the rifamycin SV-producing Amycolatopsis mediterranei U32 revealed its genetic characteristics in phylogeny and metabolism.</title>
        <authorList>
            <person name="Zhao W."/>
            <person name="Zhong Y."/>
            <person name="Yuan H."/>
            <person name="Wang J."/>
            <person name="Zheng H."/>
            <person name="Wang Y."/>
            <person name="Cen X."/>
            <person name="Xu F."/>
            <person name="Bai J."/>
            <person name="Han X."/>
            <person name="Lu G."/>
            <person name="Zhu Y."/>
            <person name="Shao Z."/>
            <person name="Yan H."/>
            <person name="Li C."/>
            <person name="Peng N."/>
            <person name="Zhang Z."/>
            <person name="Zhang Y."/>
            <person name="Lin W."/>
            <person name="Fan Y."/>
            <person name="Qin Z."/>
            <person name="Hu Y."/>
            <person name="Zhu B."/>
            <person name="Wang S."/>
            <person name="Ding X."/>
            <person name="Zhao G.P."/>
        </authorList>
    </citation>
    <scope>NUCLEOTIDE SEQUENCE [LARGE SCALE GENOMIC DNA]</scope>
    <source>
        <strain evidence="2">U-32</strain>
    </source>
</reference>
<gene>
    <name evidence="1" type="ordered locus">AMED_6188</name>
</gene>
<dbReference type="Proteomes" id="UP000000328">
    <property type="component" value="Chromosome"/>
</dbReference>
<dbReference type="OrthoDB" id="3637650at2"/>
<protein>
    <recommendedName>
        <fullName evidence="3">PE domain-containing protein</fullName>
    </recommendedName>
</protein>
<dbReference type="EMBL" id="CP002000">
    <property type="protein sequence ID" value="ADJ47923.1"/>
    <property type="molecule type" value="Genomic_DNA"/>
</dbReference>
<evidence type="ECO:0000313" key="2">
    <source>
        <dbReference type="Proteomes" id="UP000000328"/>
    </source>
</evidence>
<proteinExistence type="predicted"/>
<evidence type="ECO:0008006" key="3">
    <source>
        <dbReference type="Google" id="ProtNLM"/>
    </source>
</evidence>
<sequence length="141" mass="14795">MAQSHTGVDPWLAGVDVEIRNTGGTEPSAASGAGFSLSVTEANAVLAQAQNALAKLVELRQQTGYLKQVRPAAHDPASIAYNARLVNGRGVFDTARDHVDAEVRYLGRLIEKVEQALRTTSGYESEAAHDLAATPRGGVAG</sequence>
<organism evidence="1 2">
    <name type="scientific">Amycolatopsis mediterranei (strain U-32)</name>
    <dbReference type="NCBI Taxonomy" id="749927"/>
    <lineage>
        <taxon>Bacteria</taxon>
        <taxon>Bacillati</taxon>
        <taxon>Actinomycetota</taxon>
        <taxon>Actinomycetes</taxon>
        <taxon>Pseudonocardiales</taxon>
        <taxon>Pseudonocardiaceae</taxon>
        <taxon>Amycolatopsis</taxon>
    </lineage>
</organism>
<accession>A0A0H3DCZ5</accession>
<dbReference type="HOGENOM" id="CLU_141649_0_0_11"/>
<dbReference type="PATRIC" id="fig|749927.5.peg.6434"/>